<evidence type="ECO:0000313" key="3">
    <source>
        <dbReference type="Proteomes" id="UP000315995"/>
    </source>
</evidence>
<accession>A0A5B8YD09</accession>
<proteinExistence type="predicted"/>
<keyword evidence="1" id="KW-0812">Transmembrane</keyword>
<evidence type="ECO:0000313" key="2">
    <source>
        <dbReference type="EMBL" id="QDG53566.1"/>
    </source>
</evidence>
<dbReference type="AlphaFoldDB" id="A0A4Y6PZ11"/>
<sequence length="184" mass="20772">MSTSKQPYPANAPMSDYEWEYRVRALRMRPRFRRRVSVAPDEVVTRFEECVQSKDCPFVIHFHDHQVEITVPKARQHFWSPYLNLLIEPTDEGAELDGRFGPNVSVWTMFVAAYAVLGISGGVGVLMGFSQISLKQQTSGFWVAGGCMLGIALVYAVAMFGQRLAGEQMGEIRGFVEERFPETT</sequence>
<keyword evidence="2" id="KW-0067">ATP-binding</keyword>
<feature type="transmembrane region" description="Helical" evidence="1">
    <location>
        <begin position="141"/>
        <end position="161"/>
    </location>
</feature>
<keyword evidence="1" id="KW-1133">Transmembrane helix</keyword>
<dbReference type="RefSeq" id="WP_141200020.1">
    <property type="nucleotide sequence ID" value="NZ_CP041186.1"/>
</dbReference>
<dbReference type="EMBL" id="CP041186">
    <property type="protein sequence ID" value="QDG53566.1"/>
    <property type="molecule type" value="Genomic_DNA"/>
</dbReference>
<keyword evidence="2" id="KW-0547">Nucleotide-binding</keyword>
<evidence type="ECO:0000256" key="1">
    <source>
        <dbReference type="SAM" id="Phobius"/>
    </source>
</evidence>
<protein>
    <submittedName>
        <fullName evidence="2">ABC transporter ATP-binding protein</fullName>
    </submittedName>
</protein>
<organism evidence="2 3">
    <name type="scientific">Persicimonas caeni</name>
    <dbReference type="NCBI Taxonomy" id="2292766"/>
    <lineage>
        <taxon>Bacteria</taxon>
        <taxon>Deltaproteobacteria</taxon>
        <taxon>Bradymonadales</taxon>
        <taxon>Bradymonadaceae</taxon>
        <taxon>Persicimonas</taxon>
    </lineage>
</organism>
<feature type="transmembrane region" description="Helical" evidence="1">
    <location>
        <begin position="106"/>
        <end position="129"/>
    </location>
</feature>
<keyword evidence="3" id="KW-1185">Reference proteome</keyword>
<gene>
    <name evidence="2" type="ORF">FIV42_23320</name>
</gene>
<accession>A0A4Y6PZ11</accession>
<reference evidence="2 3" key="1">
    <citation type="submission" date="2019-06" db="EMBL/GenBank/DDBJ databases">
        <title>Persicimonas caeni gen. nov., sp. nov., a predatory bacterium isolated from solar saltern.</title>
        <authorList>
            <person name="Wang S."/>
        </authorList>
    </citation>
    <scope>NUCLEOTIDE SEQUENCE [LARGE SCALE GENOMIC DNA]</scope>
    <source>
        <strain evidence="2 3">YN101</strain>
    </source>
</reference>
<dbReference type="OrthoDB" id="1451346at2"/>
<keyword evidence="1" id="KW-0472">Membrane</keyword>
<name>A0A4Y6PZ11_PERCE</name>
<dbReference type="GO" id="GO:0005524">
    <property type="term" value="F:ATP binding"/>
    <property type="evidence" value="ECO:0007669"/>
    <property type="project" value="UniProtKB-KW"/>
</dbReference>
<dbReference type="Proteomes" id="UP000315995">
    <property type="component" value="Chromosome"/>
</dbReference>